<feature type="region of interest" description="Disordered" evidence="1">
    <location>
        <begin position="105"/>
        <end position="132"/>
    </location>
</feature>
<comment type="caution">
    <text evidence="2">The sequence shown here is derived from an EMBL/GenBank/DDBJ whole genome shotgun (WGS) entry which is preliminary data.</text>
</comment>
<gene>
    <name evidence="2" type="ORF">Acr_14g0000870</name>
</gene>
<accession>A0A7J0FP74</accession>
<evidence type="ECO:0000313" key="3">
    <source>
        <dbReference type="Proteomes" id="UP000585474"/>
    </source>
</evidence>
<feature type="compositionally biased region" description="Basic and acidic residues" evidence="1">
    <location>
        <begin position="1"/>
        <end position="14"/>
    </location>
</feature>
<proteinExistence type="predicted"/>
<protein>
    <submittedName>
        <fullName evidence="2">A20/AN1-like zinc finger family protein</fullName>
    </submittedName>
</protein>
<reference evidence="2 3" key="1">
    <citation type="submission" date="2019-07" db="EMBL/GenBank/DDBJ databases">
        <title>De Novo Assembly of kiwifruit Actinidia rufa.</title>
        <authorList>
            <person name="Sugita-Konishi S."/>
            <person name="Sato K."/>
            <person name="Mori E."/>
            <person name="Abe Y."/>
            <person name="Kisaki G."/>
            <person name="Hamano K."/>
            <person name="Suezawa K."/>
            <person name="Otani M."/>
            <person name="Fukuda T."/>
            <person name="Manabe T."/>
            <person name="Gomi K."/>
            <person name="Tabuchi M."/>
            <person name="Akimitsu K."/>
            <person name="Kataoka I."/>
        </authorList>
    </citation>
    <scope>NUCLEOTIDE SEQUENCE [LARGE SCALE GENOMIC DNA]</scope>
    <source>
        <strain evidence="3">cv. Fuchu</strain>
    </source>
</reference>
<evidence type="ECO:0000256" key="1">
    <source>
        <dbReference type="SAM" id="MobiDB-lite"/>
    </source>
</evidence>
<feature type="region of interest" description="Disordered" evidence="1">
    <location>
        <begin position="1"/>
        <end position="66"/>
    </location>
</feature>
<dbReference type="AlphaFoldDB" id="A0A7J0FP74"/>
<evidence type="ECO:0000313" key="2">
    <source>
        <dbReference type="EMBL" id="GFZ00451.1"/>
    </source>
</evidence>
<dbReference type="Proteomes" id="UP000585474">
    <property type="component" value="Unassembled WGS sequence"/>
</dbReference>
<sequence>MAQRTEKEETEFKVVPETITAVSSSSSSVSGGAIATPPFKFSAGDCAKSRRSTSSSTPGRNSCPAETRRCAAAASREVNRCCGCQRKGRADGIPVPMRRSVLRGAPVLRPPRLQLRLQNRRARSHREGESGG</sequence>
<organism evidence="2 3">
    <name type="scientific">Actinidia rufa</name>
    <dbReference type="NCBI Taxonomy" id="165716"/>
    <lineage>
        <taxon>Eukaryota</taxon>
        <taxon>Viridiplantae</taxon>
        <taxon>Streptophyta</taxon>
        <taxon>Embryophyta</taxon>
        <taxon>Tracheophyta</taxon>
        <taxon>Spermatophyta</taxon>
        <taxon>Magnoliopsida</taxon>
        <taxon>eudicotyledons</taxon>
        <taxon>Gunneridae</taxon>
        <taxon>Pentapetalae</taxon>
        <taxon>asterids</taxon>
        <taxon>Ericales</taxon>
        <taxon>Actinidiaceae</taxon>
        <taxon>Actinidia</taxon>
    </lineage>
</organism>
<dbReference type="EMBL" id="BJWL01000014">
    <property type="protein sequence ID" value="GFZ00451.1"/>
    <property type="molecule type" value="Genomic_DNA"/>
</dbReference>
<name>A0A7J0FP74_9ERIC</name>
<keyword evidence="3" id="KW-1185">Reference proteome</keyword>